<sequence>MHFKRQPIDVQAFHYDVSTRNESETTGIGVQLQKLTAEEIAQSQLNVTQDGCAMKVIIPFDFIPPQEHFAISGIMAQVVVIDGFDGSESELPPEAVKKMSRPIIELIETLTYEVTTLALDRSVNLNFVPKEEKSEDIDNLEDSQFE</sequence>
<name>A0AAU9DDE0_9LACO</name>
<dbReference type="Proteomes" id="UP001321861">
    <property type="component" value="Chromosome"/>
</dbReference>
<dbReference type="EMBL" id="AP026802">
    <property type="protein sequence ID" value="BDR58832.1"/>
    <property type="molecule type" value="Genomic_DNA"/>
</dbReference>
<dbReference type="AlphaFoldDB" id="A0AAU9DDE0"/>
<evidence type="ECO:0000313" key="2">
    <source>
        <dbReference type="Proteomes" id="UP001321861"/>
    </source>
</evidence>
<reference evidence="1 2" key="1">
    <citation type="journal article" date="2023" name="Microbiol. Spectr.">
        <title>Symbiosis of Carpenter Bees with Uncharacterized Lactic Acid Bacteria Showing NAD Auxotrophy.</title>
        <authorList>
            <person name="Kawasaki S."/>
            <person name="Ozawa K."/>
            <person name="Mori T."/>
            <person name="Yamamoto A."/>
            <person name="Ito M."/>
            <person name="Ohkuma M."/>
            <person name="Sakamoto M."/>
            <person name="Matsutani M."/>
        </authorList>
    </citation>
    <scope>NUCLEOTIDE SEQUENCE [LARGE SCALE GENOMIC DNA]</scope>
    <source>
        <strain evidence="1 2">XA3</strain>
    </source>
</reference>
<keyword evidence="2" id="KW-1185">Reference proteome</keyword>
<gene>
    <name evidence="1" type="ORF">XA3_12730</name>
</gene>
<proteinExistence type="predicted"/>
<dbReference type="KEGG" id="xap:XA3_12730"/>
<dbReference type="PIRSF" id="PIRSF031568">
    <property type="entry name" value="UCP031568"/>
    <property type="match status" value="1"/>
</dbReference>
<protein>
    <recommendedName>
        <fullName evidence="3">DUF1149 family protein</fullName>
    </recommendedName>
</protein>
<dbReference type="SUPFAM" id="SSF54611">
    <property type="entry name" value="SecB-like"/>
    <property type="match status" value="1"/>
</dbReference>
<evidence type="ECO:0008006" key="3">
    <source>
        <dbReference type="Google" id="ProtNLM"/>
    </source>
</evidence>
<dbReference type="InterPro" id="IPR009530">
    <property type="entry name" value="DUF1149"/>
</dbReference>
<dbReference type="Gene3D" id="3.10.420.10">
    <property type="entry name" value="SecB-like"/>
    <property type="match status" value="1"/>
</dbReference>
<accession>A0AAU9DDE0</accession>
<evidence type="ECO:0000313" key="1">
    <source>
        <dbReference type="EMBL" id="BDR58832.1"/>
    </source>
</evidence>
<dbReference type="RefSeq" id="WP_317634662.1">
    <property type="nucleotide sequence ID" value="NZ_AP026802.1"/>
</dbReference>
<dbReference type="Pfam" id="PF06619">
    <property type="entry name" value="DUF1149"/>
    <property type="match status" value="1"/>
</dbReference>
<organism evidence="1 2">
    <name type="scientific">Xylocopilactobacillus apicola</name>
    <dbReference type="NCBI Taxonomy" id="2932184"/>
    <lineage>
        <taxon>Bacteria</taxon>
        <taxon>Bacillati</taxon>
        <taxon>Bacillota</taxon>
        <taxon>Bacilli</taxon>
        <taxon>Lactobacillales</taxon>
        <taxon>Lactobacillaceae</taxon>
        <taxon>Xylocopilactobacillus</taxon>
    </lineage>
</organism>
<dbReference type="InterPro" id="IPR035958">
    <property type="entry name" value="SecB-like_sf"/>
</dbReference>